<evidence type="ECO:0000313" key="5">
    <source>
        <dbReference type="EMBL" id="SEA48169.1"/>
    </source>
</evidence>
<organism evidence="5 6">
    <name type="scientific">Eubacterium aggregans</name>
    <dbReference type="NCBI Taxonomy" id="81409"/>
    <lineage>
        <taxon>Bacteria</taxon>
        <taxon>Bacillati</taxon>
        <taxon>Bacillota</taxon>
        <taxon>Clostridia</taxon>
        <taxon>Eubacteriales</taxon>
        <taxon>Eubacteriaceae</taxon>
        <taxon>Eubacterium</taxon>
    </lineage>
</organism>
<dbReference type="PANTHER" id="PTHR30408">
    <property type="entry name" value="TYPE-1 RESTRICTION ENZYME ECOKI SPECIFICITY PROTEIN"/>
    <property type="match status" value="1"/>
</dbReference>
<keyword evidence="3" id="KW-0238">DNA-binding</keyword>
<protein>
    <submittedName>
        <fullName evidence="5">Type I restriction modification DNA specificity domain-containing protein</fullName>
    </submittedName>
</protein>
<sequence>MKLNGDSGARSDRFSIKDSVLIEMPIPYPGSKEQLKIGEYLTQLDNLITLHQRKLLKLKNIKKSMLEKMFPKNGETIPEIRFKGFTNPWEQRKASELFVATADKGYPELPVLSATQDRGMIKRDDNNINIFHDKKNEEGYKRVLPGQFVIHLRSFQGGFAHSAIEGITSPAYTVFGFKEQENHNDIFWKYIFASKEFIRRLENVTYGIRDGRSISYDEFLTMSFLYPKAREQKHIAGYLSTLDHLITLHQRKAEKLQNIKKSLLEKMFVSE</sequence>
<evidence type="ECO:0000256" key="2">
    <source>
        <dbReference type="ARBA" id="ARBA00022747"/>
    </source>
</evidence>
<dbReference type="Pfam" id="PF01420">
    <property type="entry name" value="Methylase_S"/>
    <property type="match status" value="1"/>
</dbReference>
<gene>
    <name evidence="5" type="ORF">SAMN04515656_111107</name>
</gene>
<name>A0A1H4BJ42_9FIRM</name>
<dbReference type="SUPFAM" id="SSF116734">
    <property type="entry name" value="DNA methylase specificity domain"/>
    <property type="match status" value="2"/>
</dbReference>
<keyword evidence="2" id="KW-0680">Restriction system</keyword>
<dbReference type="GO" id="GO:0009307">
    <property type="term" value="P:DNA restriction-modification system"/>
    <property type="evidence" value="ECO:0007669"/>
    <property type="project" value="UniProtKB-KW"/>
</dbReference>
<accession>A0A1H4BJ42</accession>
<dbReference type="STRING" id="81409.SAMN04515656_111107"/>
<reference evidence="5 6" key="1">
    <citation type="submission" date="2016-10" db="EMBL/GenBank/DDBJ databases">
        <authorList>
            <person name="de Groot N.N."/>
        </authorList>
    </citation>
    <scope>NUCLEOTIDE SEQUENCE [LARGE SCALE GENOMIC DNA]</scope>
    <source>
        <strain evidence="5 6">SR12</strain>
    </source>
</reference>
<dbReference type="InterPro" id="IPR052021">
    <property type="entry name" value="Type-I_RS_S_subunit"/>
</dbReference>
<dbReference type="OrthoDB" id="9811611at2"/>
<evidence type="ECO:0000256" key="1">
    <source>
        <dbReference type="ARBA" id="ARBA00010923"/>
    </source>
</evidence>
<dbReference type="EMBL" id="FNRK01000011">
    <property type="protein sequence ID" value="SEA48169.1"/>
    <property type="molecule type" value="Genomic_DNA"/>
</dbReference>
<dbReference type="Gene3D" id="3.90.220.20">
    <property type="entry name" value="DNA methylase specificity domains"/>
    <property type="match status" value="2"/>
</dbReference>
<dbReference type="InterPro" id="IPR000055">
    <property type="entry name" value="Restrct_endonuc_typeI_TRD"/>
</dbReference>
<dbReference type="GO" id="GO:0003677">
    <property type="term" value="F:DNA binding"/>
    <property type="evidence" value="ECO:0007669"/>
    <property type="project" value="UniProtKB-KW"/>
</dbReference>
<dbReference type="InterPro" id="IPR044946">
    <property type="entry name" value="Restrct_endonuc_typeI_TRD_sf"/>
</dbReference>
<dbReference type="Proteomes" id="UP000199394">
    <property type="component" value="Unassembled WGS sequence"/>
</dbReference>
<dbReference type="AlphaFoldDB" id="A0A1H4BJ42"/>
<evidence type="ECO:0000256" key="3">
    <source>
        <dbReference type="ARBA" id="ARBA00023125"/>
    </source>
</evidence>
<comment type="similarity">
    <text evidence="1">Belongs to the type-I restriction system S methylase family.</text>
</comment>
<evidence type="ECO:0000313" key="6">
    <source>
        <dbReference type="Proteomes" id="UP000199394"/>
    </source>
</evidence>
<keyword evidence="6" id="KW-1185">Reference proteome</keyword>
<proteinExistence type="inferred from homology"/>
<evidence type="ECO:0000259" key="4">
    <source>
        <dbReference type="Pfam" id="PF01420"/>
    </source>
</evidence>
<dbReference type="PANTHER" id="PTHR30408:SF12">
    <property type="entry name" value="TYPE I RESTRICTION ENZYME MJAVIII SPECIFICITY SUBUNIT"/>
    <property type="match status" value="1"/>
</dbReference>
<feature type="domain" description="Type I restriction modification DNA specificity" evidence="4">
    <location>
        <begin position="15"/>
        <end position="59"/>
    </location>
</feature>